<keyword evidence="3" id="KW-1185">Reference proteome</keyword>
<protein>
    <recommendedName>
        <fullName evidence="1">IrrE N-terminal-like domain-containing protein</fullName>
    </recommendedName>
</protein>
<comment type="caution">
    <text evidence="2">The sequence shown here is derived from an EMBL/GenBank/DDBJ whole genome shotgun (WGS) entry which is preliminary data.</text>
</comment>
<dbReference type="AlphaFoldDB" id="A0A3D8PXN1"/>
<dbReference type="RefSeq" id="WP_115771969.1">
    <property type="nucleotide sequence ID" value="NZ_PIOC01000010.1"/>
</dbReference>
<dbReference type="InterPro" id="IPR010359">
    <property type="entry name" value="IrrE_HExxH"/>
</dbReference>
<proteinExistence type="predicted"/>
<evidence type="ECO:0000313" key="3">
    <source>
        <dbReference type="Proteomes" id="UP000257143"/>
    </source>
</evidence>
<accession>A0A3D8PXN1</accession>
<gene>
    <name evidence="2" type="ORF">CWR48_04985</name>
</gene>
<dbReference type="PANTHER" id="PTHR43236:SF2">
    <property type="entry name" value="BLL0069 PROTEIN"/>
    <property type="match status" value="1"/>
</dbReference>
<feature type="domain" description="IrrE N-terminal-like" evidence="1">
    <location>
        <begin position="42"/>
        <end position="168"/>
    </location>
</feature>
<sequence length="249" mass="28705">MTLNNERKEELKKLVKKEYERFKKKYPSVVIAPMRDSIKRIESLGILVLISAAPDDVSGFCMTIGEDTFIFVNKKHNLGRQSFSLWHEVYHWFTEDTGSISLLGDYKDNEVEFSADYFSSLVLIDDTVLYEELKNMGYPPKNPMYISHDKIIQLQHLFGVSYSAMVTKLIERFPQANLNSRYGLGNSNRKEELISKTLALGLSTDLINPGNKTYISSELFILLESLYKEEKISYNKLSGILEFIEKELD</sequence>
<reference evidence="3" key="1">
    <citation type="submission" date="2017-11" db="EMBL/GenBank/DDBJ databases">
        <authorList>
            <person name="Zhu W."/>
        </authorList>
    </citation>
    <scope>NUCLEOTIDE SEQUENCE [LARGE SCALE GENOMIC DNA]</scope>
    <source>
        <strain evidence="3">CAU 1183</strain>
    </source>
</reference>
<name>A0A3D8PXN1_9BACI</name>
<dbReference type="Proteomes" id="UP000257143">
    <property type="component" value="Unassembled WGS sequence"/>
</dbReference>
<evidence type="ECO:0000259" key="1">
    <source>
        <dbReference type="Pfam" id="PF06114"/>
    </source>
</evidence>
<dbReference type="Gene3D" id="1.10.10.2910">
    <property type="match status" value="1"/>
</dbReference>
<dbReference type="Pfam" id="PF06114">
    <property type="entry name" value="Peptidase_M78"/>
    <property type="match status" value="1"/>
</dbReference>
<evidence type="ECO:0000313" key="2">
    <source>
        <dbReference type="EMBL" id="RDW20081.1"/>
    </source>
</evidence>
<dbReference type="EMBL" id="PIOC01000010">
    <property type="protein sequence ID" value="RDW20081.1"/>
    <property type="molecule type" value="Genomic_DNA"/>
</dbReference>
<dbReference type="PANTHER" id="PTHR43236">
    <property type="entry name" value="ANTITOXIN HIGA1"/>
    <property type="match status" value="1"/>
</dbReference>
<organism evidence="2 3">
    <name type="scientific">Oceanobacillus arenosus</name>
    <dbReference type="NCBI Taxonomy" id="1229153"/>
    <lineage>
        <taxon>Bacteria</taxon>
        <taxon>Bacillati</taxon>
        <taxon>Bacillota</taxon>
        <taxon>Bacilli</taxon>
        <taxon>Bacillales</taxon>
        <taxon>Bacillaceae</taxon>
        <taxon>Oceanobacillus</taxon>
    </lineage>
</organism>
<dbReference type="InterPro" id="IPR052345">
    <property type="entry name" value="Rad_response_metalloprotease"/>
</dbReference>
<dbReference type="OrthoDB" id="9816277at2"/>